<dbReference type="Proteomes" id="UP000265540">
    <property type="component" value="Unassembled WGS sequence"/>
</dbReference>
<feature type="domain" description="Nudix hydrolase" evidence="3">
    <location>
        <begin position="4"/>
        <end position="140"/>
    </location>
</feature>
<organism evidence="4 5">
    <name type="scientific">candidate division WWE3 bacterium</name>
    <dbReference type="NCBI Taxonomy" id="2053526"/>
    <lineage>
        <taxon>Bacteria</taxon>
        <taxon>Katanobacteria</taxon>
    </lineage>
</organism>
<dbReference type="PROSITE" id="PS51462">
    <property type="entry name" value="NUDIX"/>
    <property type="match status" value="1"/>
</dbReference>
<name>A0A3A4ZAY1_UNCKA</name>
<comment type="cofactor">
    <cofactor evidence="1">
        <name>Mg(2+)</name>
        <dbReference type="ChEBI" id="CHEBI:18420"/>
    </cofactor>
</comment>
<dbReference type="EMBL" id="QZJF01000021">
    <property type="protein sequence ID" value="RJR26474.1"/>
    <property type="molecule type" value="Genomic_DNA"/>
</dbReference>
<evidence type="ECO:0000313" key="4">
    <source>
        <dbReference type="EMBL" id="RJR26474.1"/>
    </source>
</evidence>
<dbReference type="Pfam" id="PF00293">
    <property type="entry name" value="NUDIX"/>
    <property type="match status" value="1"/>
</dbReference>
<dbReference type="GO" id="GO:0016787">
    <property type="term" value="F:hydrolase activity"/>
    <property type="evidence" value="ECO:0007669"/>
    <property type="project" value="UniProtKB-KW"/>
</dbReference>
<evidence type="ECO:0000259" key="3">
    <source>
        <dbReference type="PROSITE" id="PS51462"/>
    </source>
</evidence>
<comment type="caution">
    <text evidence="4">The sequence shown here is derived from an EMBL/GenBank/DDBJ whole genome shotgun (WGS) entry which is preliminary data.</text>
</comment>
<reference evidence="4 5" key="1">
    <citation type="journal article" date="2017" name="ISME J.">
        <title>Energy and carbon metabolisms in a deep terrestrial subsurface fluid microbial community.</title>
        <authorList>
            <person name="Momper L."/>
            <person name="Jungbluth S.P."/>
            <person name="Lee M.D."/>
            <person name="Amend J.P."/>
        </authorList>
    </citation>
    <scope>NUCLEOTIDE SEQUENCE [LARGE SCALE GENOMIC DNA]</scope>
    <source>
        <strain evidence="4">SURF_46</strain>
    </source>
</reference>
<evidence type="ECO:0000256" key="2">
    <source>
        <dbReference type="ARBA" id="ARBA00022801"/>
    </source>
</evidence>
<dbReference type="InterPro" id="IPR000086">
    <property type="entry name" value="NUDIX_hydrolase_dom"/>
</dbReference>
<sequence>MRMVTIETVGVVIFDPKFEKVLLVKHLAKAEHESEKYGIPAGRLSDNETLAENAARELKEETGLETTVENLEKLPFTYEADIPRKDGSIKHFRLQTFLCNNFSGELKGNEENEPVWVKVSELTELNLLPNVQKVIEDALPKYHLN</sequence>
<proteinExistence type="predicted"/>
<dbReference type="PANTHER" id="PTHR43046">
    <property type="entry name" value="GDP-MANNOSE MANNOSYL HYDROLASE"/>
    <property type="match status" value="1"/>
</dbReference>
<dbReference type="InterPro" id="IPR015797">
    <property type="entry name" value="NUDIX_hydrolase-like_dom_sf"/>
</dbReference>
<keyword evidence="2" id="KW-0378">Hydrolase</keyword>
<evidence type="ECO:0000313" key="5">
    <source>
        <dbReference type="Proteomes" id="UP000265540"/>
    </source>
</evidence>
<protein>
    <submittedName>
        <fullName evidence="4">NUDIX domain-containing protein</fullName>
    </submittedName>
</protein>
<dbReference type="AlphaFoldDB" id="A0A3A4ZAY1"/>
<dbReference type="Gene3D" id="3.90.79.10">
    <property type="entry name" value="Nucleoside Triphosphate Pyrophosphohydrolase"/>
    <property type="match status" value="1"/>
</dbReference>
<dbReference type="PANTHER" id="PTHR43046:SF14">
    <property type="entry name" value="MUTT_NUDIX FAMILY PROTEIN"/>
    <property type="match status" value="1"/>
</dbReference>
<evidence type="ECO:0000256" key="1">
    <source>
        <dbReference type="ARBA" id="ARBA00001946"/>
    </source>
</evidence>
<dbReference type="SUPFAM" id="SSF55811">
    <property type="entry name" value="Nudix"/>
    <property type="match status" value="1"/>
</dbReference>
<gene>
    <name evidence="4" type="ORF">C4561_04960</name>
</gene>
<accession>A0A3A4ZAY1</accession>